<reference evidence="11" key="1">
    <citation type="submission" date="2021-05" db="EMBL/GenBank/DDBJ databases">
        <title>The genome of the haptophyte Pavlova lutheri (Diacronema luteri, Pavlovales) - a model for lipid biosynthesis in eukaryotic algae.</title>
        <authorList>
            <person name="Hulatt C.J."/>
            <person name="Posewitz M.C."/>
        </authorList>
    </citation>
    <scope>NUCLEOTIDE SEQUENCE</scope>
    <source>
        <strain evidence="11">NIVA-4/92</strain>
    </source>
</reference>
<feature type="binding site" evidence="10">
    <location>
        <position position="131"/>
    </location>
    <ligand>
        <name>Mg(2+)</name>
        <dbReference type="ChEBI" id="CHEBI:18420"/>
        <label>1</label>
        <note>catalytic</note>
    </ligand>
</feature>
<evidence type="ECO:0000256" key="2">
    <source>
        <dbReference type="ARBA" id="ARBA00009759"/>
    </source>
</evidence>
<dbReference type="Gene3D" id="3.30.540.10">
    <property type="entry name" value="Fructose-1,6-Bisphosphatase, subunit A, domain 1"/>
    <property type="match status" value="1"/>
</dbReference>
<dbReference type="EMBL" id="JAGTXO010000020">
    <property type="protein sequence ID" value="KAG8462453.1"/>
    <property type="molecule type" value="Genomic_DNA"/>
</dbReference>
<evidence type="ECO:0000313" key="12">
    <source>
        <dbReference type="Proteomes" id="UP000751190"/>
    </source>
</evidence>
<protein>
    <recommendedName>
        <fullName evidence="7">3'(2'),5'-bisphosphate nucleotidase 1</fullName>
        <ecNumber evidence="3">3.1.3.7</ecNumber>
    </recommendedName>
    <alternativeName>
        <fullName evidence="8">Bisphosphate 3'-nucleotidase 1</fullName>
    </alternativeName>
    <alternativeName>
        <fullName evidence="9">Inositol-polyphosphate 1-phosphatase</fullName>
    </alternativeName>
</protein>
<keyword evidence="4 10" id="KW-0479">Metal-binding</keyword>
<comment type="caution">
    <text evidence="11">The sequence shown here is derived from an EMBL/GenBank/DDBJ whole genome shotgun (WGS) entry which is preliminary data.</text>
</comment>
<feature type="binding site" evidence="10">
    <location>
        <position position="267"/>
    </location>
    <ligand>
        <name>Mg(2+)</name>
        <dbReference type="ChEBI" id="CHEBI:18420"/>
        <label>1</label>
        <note>catalytic</note>
    </ligand>
</feature>
<evidence type="ECO:0000256" key="4">
    <source>
        <dbReference type="ARBA" id="ARBA00022723"/>
    </source>
</evidence>
<comment type="cofactor">
    <cofactor evidence="1 10">
        <name>Mg(2+)</name>
        <dbReference type="ChEBI" id="CHEBI:18420"/>
    </cofactor>
</comment>
<keyword evidence="12" id="KW-1185">Reference proteome</keyword>
<evidence type="ECO:0000256" key="8">
    <source>
        <dbReference type="ARBA" id="ARBA00041815"/>
    </source>
</evidence>
<dbReference type="EC" id="3.1.3.7" evidence="3"/>
<dbReference type="OMA" id="QTEADRC"/>
<evidence type="ECO:0000256" key="3">
    <source>
        <dbReference type="ARBA" id="ARBA00012633"/>
    </source>
</evidence>
<dbReference type="InterPro" id="IPR000760">
    <property type="entry name" value="Inositol_monophosphatase-like"/>
</dbReference>
<evidence type="ECO:0000256" key="7">
    <source>
        <dbReference type="ARBA" id="ARBA00040342"/>
    </source>
</evidence>
<evidence type="ECO:0000313" key="11">
    <source>
        <dbReference type="EMBL" id="KAG8462453.1"/>
    </source>
</evidence>
<organism evidence="11 12">
    <name type="scientific">Diacronema lutheri</name>
    <name type="common">Unicellular marine alga</name>
    <name type="synonym">Monochrysis lutheri</name>
    <dbReference type="NCBI Taxonomy" id="2081491"/>
    <lineage>
        <taxon>Eukaryota</taxon>
        <taxon>Haptista</taxon>
        <taxon>Haptophyta</taxon>
        <taxon>Pavlovophyceae</taxon>
        <taxon>Pavlovales</taxon>
        <taxon>Pavlovaceae</taxon>
        <taxon>Diacronema</taxon>
    </lineage>
</organism>
<dbReference type="SUPFAM" id="SSF56655">
    <property type="entry name" value="Carbohydrate phosphatase"/>
    <property type="match status" value="1"/>
</dbReference>
<dbReference type="OrthoDB" id="411145at2759"/>
<dbReference type="FunFam" id="3.30.540.10:FF:000012">
    <property type="entry name" value="Blast:Putative inositol monophosphatase 3"/>
    <property type="match status" value="1"/>
</dbReference>
<dbReference type="GO" id="GO:0005737">
    <property type="term" value="C:cytoplasm"/>
    <property type="evidence" value="ECO:0007669"/>
    <property type="project" value="UniProtKB-ARBA"/>
</dbReference>
<gene>
    <name evidence="11" type="ORF">KFE25_010278</name>
</gene>
<dbReference type="Proteomes" id="UP000751190">
    <property type="component" value="Unassembled WGS sequence"/>
</dbReference>
<feature type="binding site" evidence="10">
    <location>
        <position position="85"/>
    </location>
    <ligand>
        <name>Mg(2+)</name>
        <dbReference type="ChEBI" id="CHEBI:18420"/>
        <label>1</label>
        <note>catalytic</note>
    </ligand>
</feature>
<dbReference type="PANTHER" id="PTHR43028:SF5">
    <property type="entry name" value="3'(2'),5'-BISPHOSPHATE NUCLEOTIDASE 1"/>
    <property type="match status" value="1"/>
</dbReference>
<dbReference type="InterPro" id="IPR050725">
    <property type="entry name" value="CysQ/Inositol_MonoPase"/>
</dbReference>
<accession>A0A8J5X9P7</accession>
<evidence type="ECO:0000256" key="6">
    <source>
        <dbReference type="ARBA" id="ARBA00022842"/>
    </source>
</evidence>
<dbReference type="Gene3D" id="3.40.190.80">
    <property type="match status" value="1"/>
</dbReference>
<evidence type="ECO:0000256" key="5">
    <source>
        <dbReference type="ARBA" id="ARBA00022801"/>
    </source>
</evidence>
<feature type="binding site" evidence="10">
    <location>
        <position position="130"/>
    </location>
    <ligand>
        <name>Mg(2+)</name>
        <dbReference type="ChEBI" id="CHEBI:18420"/>
        <label>1</label>
        <note>catalytic</note>
    </ligand>
</feature>
<name>A0A8J5X9P7_DIALT</name>
<sequence length="326" mass="33405">MAPTAVELVSLRALSSACVHLVAGAGALIRDVAGPHRLTSAAALGVVAKHDDTPQTVADRHSQRHIVSGLRRAHPTFAHVALVGEEGGEEADAAWAHAPVADLTLLDSVWSADEDVHVPAADVAVFVDPLDGTKEFTRGRYAFVTVLVGITVRGEPAIGVIGEPYADDGAGRILCGGSVRGAFELRPANGSPRPLAPPADDDAGRTAAVVSLSRSGGAVHEALAQLEAKGLVTARIPAGGAGYKAACVVDGRAALWLFPRAGTSRWDTCAAQALIEAVGGALVDRTGARIRYDAASTQHGNALGVVACRDRSVMPAVVAVTASLRE</sequence>
<evidence type="ECO:0000256" key="10">
    <source>
        <dbReference type="PIRSR" id="PIRSR600760-2"/>
    </source>
</evidence>
<dbReference type="AlphaFoldDB" id="A0A8J5X9P7"/>
<feature type="binding site" evidence="10">
    <location>
        <position position="128"/>
    </location>
    <ligand>
        <name>Mg(2+)</name>
        <dbReference type="ChEBI" id="CHEBI:18420"/>
        <label>1</label>
        <note>catalytic</note>
    </ligand>
</feature>
<keyword evidence="6 10" id="KW-0460">Magnesium</keyword>
<dbReference type="InterPro" id="IPR020550">
    <property type="entry name" value="Inositol_monophosphatase_CS"/>
</dbReference>
<dbReference type="PANTHER" id="PTHR43028">
    <property type="entry name" value="3'(2'),5'-BISPHOSPHATE NUCLEOTIDASE 1"/>
    <property type="match status" value="1"/>
</dbReference>
<proteinExistence type="inferred from homology"/>
<dbReference type="GO" id="GO:0008441">
    <property type="term" value="F:3'(2'),5'-bisphosphate nucleotidase activity"/>
    <property type="evidence" value="ECO:0007669"/>
    <property type="project" value="UniProtKB-EC"/>
</dbReference>
<keyword evidence="5" id="KW-0378">Hydrolase</keyword>
<comment type="similarity">
    <text evidence="2">Belongs to the inositol monophosphatase superfamily.</text>
</comment>
<evidence type="ECO:0000256" key="1">
    <source>
        <dbReference type="ARBA" id="ARBA00001946"/>
    </source>
</evidence>
<dbReference type="Pfam" id="PF00459">
    <property type="entry name" value="Inositol_P"/>
    <property type="match status" value="1"/>
</dbReference>
<dbReference type="GO" id="GO:0046854">
    <property type="term" value="P:phosphatidylinositol phosphate biosynthetic process"/>
    <property type="evidence" value="ECO:0007669"/>
    <property type="project" value="InterPro"/>
</dbReference>
<dbReference type="PROSITE" id="PS00630">
    <property type="entry name" value="IMP_2"/>
    <property type="match status" value="1"/>
</dbReference>
<dbReference type="GO" id="GO:0046872">
    <property type="term" value="F:metal ion binding"/>
    <property type="evidence" value="ECO:0007669"/>
    <property type="project" value="UniProtKB-KW"/>
</dbReference>
<evidence type="ECO:0000256" key="9">
    <source>
        <dbReference type="ARBA" id="ARBA00044554"/>
    </source>
</evidence>